<dbReference type="SUPFAM" id="SSF47323">
    <property type="entry name" value="Anticodon-binding domain of a subclass of class I aminoacyl-tRNA synthetases"/>
    <property type="match status" value="1"/>
</dbReference>
<protein>
    <recommendedName>
        <fullName evidence="1 9">Valine--tRNA ligase</fullName>
        <ecNumber evidence="1 9">6.1.1.9</ecNumber>
    </recommendedName>
</protein>
<keyword evidence="4 10" id="KW-0547">Nucleotide-binding</keyword>
<gene>
    <name evidence="13" type="ORF">UX87_C0005G0017</name>
</gene>
<dbReference type="SUPFAM" id="SSF50677">
    <property type="entry name" value="ValRS/IleRS/LeuRS editing domain"/>
    <property type="match status" value="1"/>
</dbReference>
<comment type="caution">
    <text evidence="13">The sequence shown here is derived from an EMBL/GenBank/DDBJ whole genome shotgun (WGS) entry which is preliminary data.</text>
</comment>
<evidence type="ECO:0000256" key="8">
    <source>
        <dbReference type="ARBA" id="ARBA00047552"/>
    </source>
</evidence>
<evidence type="ECO:0000256" key="3">
    <source>
        <dbReference type="ARBA" id="ARBA00022598"/>
    </source>
</evidence>
<dbReference type="GO" id="GO:0004832">
    <property type="term" value="F:valine-tRNA ligase activity"/>
    <property type="evidence" value="ECO:0007669"/>
    <property type="project" value="UniProtKB-UniRule"/>
</dbReference>
<name>A0A0G1S5M0_9BACT</name>
<evidence type="ECO:0000259" key="11">
    <source>
        <dbReference type="Pfam" id="PF00133"/>
    </source>
</evidence>
<dbReference type="GO" id="GO:0006438">
    <property type="term" value="P:valyl-tRNA aminoacylation"/>
    <property type="evidence" value="ECO:0007669"/>
    <property type="project" value="UniProtKB-UniRule"/>
</dbReference>
<dbReference type="Gene3D" id="2.170.220.10">
    <property type="match status" value="1"/>
</dbReference>
<dbReference type="PRINTS" id="PR00986">
    <property type="entry name" value="TRNASYNTHVAL"/>
</dbReference>
<accession>A0A0G1S5M0</accession>
<keyword evidence="2" id="KW-0963">Cytoplasm</keyword>
<dbReference type="EC" id="6.1.1.9" evidence="1 9"/>
<keyword evidence="6 10" id="KW-0648">Protein biosynthesis</keyword>
<evidence type="ECO:0000256" key="10">
    <source>
        <dbReference type="RuleBase" id="RU363035"/>
    </source>
</evidence>
<dbReference type="Proteomes" id="UP000034364">
    <property type="component" value="Unassembled WGS sequence"/>
</dbReference>
<dbReference type="InterPro" id="IPR009008">
    <property type="entry name" value="Val/Leu/Ile-tRNA-synth_edit"/>
</dbReference>
<dbReference type="GO" id="GO:0005829">
    <property type="term" value="C:cytosol"/>
    <property type="evidence" value="ECO:0007669"/>
    <property type="project" value="TreeGrafter"/>
</dbReference>
<dbReference type="PROSITE" id="PS00178">
    <property type="entry name" value="AA_TRNA_LIGASE_I"/>
    <property type="match status" value="1"/>
</dbReference>
<evidence type="ECO:0000313" key="13">
    <source>
        <dbReference type="EMBL" id="KKU64707.1"/>
    </source>
</evidence>
<feature type="domain" description="Aminoacyl-tRNA synthetase class Ia" evidence="11">
    <location>
        <begin position="14"/>
        <end position="592"/>
    </location>
</feature>
<proteinExistence type="inferred from homology"/>
<sequence>MDKSYNHKLYEEEIYRKWEKSGAFKAKGEGEPYTILMPPPNANASLHAGHAMYTIDDIMVRWKRMQGYNATWIPGMDHAGFETQYVYEKHLAKNGKSRMDFDRQTLYRDIFNFVQENSGLIYKQFKRLGFSADWDRSVFTLDPEVLQKVFATFTRLEKEGGVYRDEYLVNFCINCGTSLAELEVEHIERTDPLYYIRYPLADGEGHIEVATVRPETMFGDTAVAVNPKDDRYKGMAGKMLKLPLTTREIPVIEDAMVDPEFGTGAVKITPAHDPNDFEAARRHGLKIIGVIDLSGKMKMPEDVSMPELSGVKAKKAREETVNKLQEEGFLVKIDENYQHTVTTCYKCHKVLEPTIVPNWFIKVGELKKPAIEAVEKDRVKFYPKRFKKHILDWLNRMHDWPISRQIVWGIKIPVWYEVEPEKENIYVWWLDKSGQLQQGPAAGFLKNGTPLSEIEAGLQKVYAATGKDAPKYTVSEEKPDHGKTYLPETDTFDTWFSSGQWPLVTLKPEEFETRYPTDFMGTLSDILPFWISRMIIFGLYDKNDVPFKNVYLWSMVADAKGVKMSKSKGNVINPIELVDKYGADALRMSLVYGVAPGSKIPLAEDKVKGMRNFANKIWNMGRFIQLMFENYEKEIPFFKEELLKGKLKKEDKIIIDQLYDVIKKAKASLEKYRFSDAAEAIYEFMWHQLADVYIENVKNREDKETALSVVRHMYLRGLRLLHPFMPFVTEAVWEELSSIRQHPENMLITSKYPSPLL</sequence>
<reference evidence="13 14" key="1">
    <citation type="journal article" date="2015" name="Nature">
        <title>rRNA introns, odd ribosomes, and small enigmatic genomes across a large radiation of phyla.</title>
        <authorList>
            <person name="Brown C.T."/>
            <person name="Hug L.A."/>
            <person name="Thomas B.C."/>
            <person name="Sharon I."/>
            <person name="Castelle C.J."/>
            <person name="Singh A."/>
            <person name="Wilkins M.J."/>
            <person name="Williams K.H."/>
            <person name="Banfield J.F."/>
        </authorList>
    </citation>
    <scope>NUCLEOTIDE SEQUENCE [LARGE SCALE GENOMIC DNA]</scope>
</reference>
<keyword evidence="5 10" id="KW-0067">ATP-binding</keyword>
<evidence type="ECO:0000313" key="14">
    <source>
        <dbReference type="Proteomes" id="UP000034364"/>
    </source>
</evidence>
<dbReference type="InterPro" id="IPR002303">
    <property type="entry name" value="Valyl-tRNA_ligase"/>
</dbReference>
<dbReference type="NCBIfam" id="TIGR00422">
    <property type="entry name" value="valS"/>
    <property type="match status" value="1"/>
</dbReference>
<dbReference type="NCBIfam" id="NF004349">
    <property type="entry name" value="PRK05729.1"/>
    <property type="match status" value="1"/>
</dbReference>
<dbReference type="GO" id="GO:0005524">
    <property type="term" value="F:ATP binding"/>
    <property type="evidence" value="ECO:0007669"/>
    <property type="project" value="UniProtKB-KW"/>
</dbReference>
<evidence type="ECO:0000256" key="9">
    <source>
        <dbReference type="NCBIfam" id="TIGR00422"/>
    </source>
</evidence>
<keyword evidence="7 10" id="KW-0030">Aminoacyl-tRNA synthetase</keyword>
<dbReference type="Pfam" id="PF08264">
    <property type="entry name" value="Anticodon_1"/>
    <property type="match status" value="1"/>
</dbReference>
<dbReference type="EMBL" id="LCNV01000005">
    <property type="protein sequence ID" value="KKU64707.1"/>
    <property type="molecule type" value="Genomic_DNA"/>
</dbReference>
<keyword evidence="3 10" id="KW-0436">Ligase</keyword>
<comment type="catalytic activity">
    <reaction evidence="8">
        <text>tRNA(Val) + L-valine + ATP = L-valyl-tRNA(Val) + AMP + diphosphate</text>
        <dbReference type="Rhea" id="RHEA:10704"/>
        <dbReference type="Rhea" id="RHEA-COMP:9672"/>
        <dbReference type="Rhea" id="RHEA-COMP:9708"/>
        <dbReference type="ChEBI" id="CHEBI:30616"/>
        <dbReference type="ChEBI" id="CHEBI:33019"/>
        <dbReference type="ChEBI" id="CHEBI:57762"/>
        <dbReference type="ChEBI" id="CHEBI:78442"/>
        <dbReference type="ChEBI" id="CHEBI:78537"/>
        <dbReference type="ChEBI" id="CHEBI:456215"/>
        <dbReference type="EC" id="6.1.1.9"/>
    </reaction>
</comment>
<dbReference type="InterPro" id="IPR002300">
    <property type="entry name" value="aa-tRNA-synth_Ia"/>
</dbReference>
<dbReference type="Pfam" id="PF00133">
    <property type="entry name" value="tRNA-synt_1"/>
    <property type="match status" value="1"/>
</dbReference>
<organism evidence="13 14">
    <name type="scientific">Candidatus Amesbacteria bacterium GW2011_GWA1_47_16</name>
    <dbReference type="NCBI Taxonomy" id="1618353"/>
    <lineage>
        <taxon>Bacteria</taxon>
        <taxon>Candidatus Amesiibacteriota</taxon>
    </lineage>
</organism>
<dbReference type="Gene3D" id="3.40.50.620">
    <property type="entry name" value="HUPs"/>
    <property type="match status" value="2"/>
</dbReference>
<dbReference type="Gene3D" id="3.90.740.10">
    <property type="entry name" value="Valyl/Leucyl/Isoleucyl-tRNA synthetase, editing domain"/>
    <property type="match status" value="1"/>
</dbReference>
<evidence type="ECO:0000259" key="12">
    <source>
        <dbReference type="Pfam" id="PF08264"/>
    </source>
</evidence>
<evidence type="ECO:0000256" key="7">
    <source>
        <dbReference type="ARBA" id="ARBA00023146"/>
    </source>
</evidence>
<evidence type="ECO:0000256" key="2">
    <source>
        <dbReference type="ARBA" id="ARBA00022490"/>
    </source>
</evidence>
<evidence type="ECO:0000256" key="1">
    <source>
        <dbReference type="ARBA" id="ARBA00013169"/>
    </source>
</evidence>
<dbReference type="InterPro" id="IPR001412">
    <property type="entry name" value="aa-tRNA-synth_I_CS"/>
</dbReference>
<feature type="domain" description="Methionyl/Valyl/Leucyl/Isoleucyl-tRNA synthetase anticodon-binding" evidence="12">
    <location>
        <begin position="651"/>
        <end position="753"/>
    </location>
</feature>
<dbReference type="GO" id="GO:0002161">
    <property type="term" value="F:aminoacyl-tRNA deacylase activity"/>
    <property type="evidence" value="ECO:0007669"/>
    <property type="project" value="InterPro"/>
</dbReference>
<dbReference type="AlphaFoldDB" id="A0A0G1S5M0"/>
<evidence type="ECO:0000256" key="6">
    <source>
        <dbReference type="ARBA" id="ARBA00022917"/>
    </source>
</evidence>
<dbReference type="PANTHER" id="PTHR11946">
    <property type="entry name" value="VALYL-TRNA SYNTHETASES"/>
    <property type="match status" value="1"/>
</dbReference>
<comment type="similarity">
    <text evidence="10">Belongs to the class-I aminoacyl-tRNA synthetase family.</text>
</comment>
<evidence type="ECO:0000256" key="5">
    <source>
        <dbReference type="ARBA" id="ARBA00022840"/>
    </source>
</evidence>
<dbReference type="CDD" id="cd07962">
    <property type="entry name" value="Anticodon_Ia_Val"/>
    <property type="match status" value="1"/>
</dbReference>
<dbReference type="PANTHER" id="PTHR11946:SF93">
    <property type="entry name" value="VALINE--TRNA LIGASE, CHLOROPLASTIC_MITOCHONDRIAL 2"/>
    <property type="match status" value="1"/>
</dbReference>
<dbReference type="Gene3D" id="1.10.730.10">
    <property type="entry name" value="Isoleucyl-tRNA Synthetase, Domain 1"/>
    <property type="match status" value="1"/>
</dbReference>
<dbReference type="InterPro" id="IPR014729">
    <property type="entry name" value="Rossmann-like_a/b/a_fold"/>
</dbReference>
<dbReference type="SUPFAM" id="SSF52374">
    <property type="entry name" value="Nucleotidylyl transferase"/>
    <property type="match status" value="1"/>
</dbReference>
<dbReference type="InterPro" id="IPR009080">
    <property type="entry name" value="tRNAsynth_Ia_anticodon-bd"/>
</dbReference>
<dbReference type="InterPro" id="IPR013155">
    <property type="entry name" value="M/V/L/I-tRNA-synth_anticd-bd"/>
</dbReference>
<dbReference type="PATRIC" id="fig|1618353.3.peg.215"/>
<evidence type="ECO:0000256" key="4">
    <source>
        <dbReference type="ARBA" id="ARBA00022741"/>
    </source>
</evidence>
<dbReference type="InterPro" id="IPR033705">
    <property type="entry name" value="Anticodon_Ia_Val"/>
</dbReference>